<protein>
    <submittedName>
        <fullName evidence="3">Glycan acetyltransferase</fullName>
    </submittedName>
</protein>
<dbReference type="SUPFAM" id="SSF51161">
    <property type="entry name" value="Trimeric LpxA-like enzymes"/>
    <property type="match status" value="1"/>
</dbReference>
<organism evidence="3 4">
    <name type="scientific">Nitrosococcus halophilus (strain Nc4)</name>
    <dbReference type="NCBI Taxonomy" id="472759"/>
    <lineage>
        <taxon>Bacteria</taxon>
        <taxon>Pseudomonadati</taxon>
        <taxon>Pseudomonadota</taxon>
        <taxon>Gammaproteobacteria</taxon>
        <taxon>Chromatiales</taxon>
        <taxon>Chromatiaceae</taxon>
        <taxon>Nitrosococcus</taxon>
    </lineage>
</organism>
<dbReference type="OrthoDB" id="9815592at2"/>
<reference evidence="4" key="1">
    <citation type="submission" date="2010-04" db="EMBL/GenBank/DDBJ databases">
        <title>Complete genome sequence of Nitrosococcus halophilus Nc4, a salt-adapted, aerobic obligate ammonia-oxidizing sulfur purple bacterium.</title>
        <authorList>
            <consortium name="US DOE Joint Genome Institute"/>
            <person name="Campbell M.A."/>
            <person name="Malfatti S.A."/>
            <person name="Chain P.S.G."/>
            <person name="Heidelberg J.F."/>
            <person name="Ward B.B."/>
            <person name="Klotz M.G."/>
        </authorList>
    </citation>
    <scope>NUCLEOTIDE SEQUENCE [LARGE SCALE GENOMIC DNA]</scope>
    <source>
        <strain evidence="4">Nc4</strain>
    </source>
</reference>
<evidence type="ECO:0000256" key="1">
    <source>
        <dbReference type="ARBA" id="ARBA00007274"/>
    </source>
</evidence>
<dbReference type="InterPro" id="IPR001451">
    <property type="entry name" value="Hexapep"/>
</dbReference>
<dbReference type="RefSeq" id="WP_013034147.1">
    <property type="nucleotide sequence ID" value="NC_013960.1"/>
</dbReference>
<feature type="transmembrane region" description="Helical" evidence="2">
    <location>
        <begin position="42"/>
        <end position="63"/>
    </location>
</feature>
<dbReference type="eggNOG" id="COG0110">
    <property type="taxonomic scope" value="Bacteria"/>
</dbReference>
<feature type="transmembrane region" description="Helical" evidence="2">
    <location>
        <begin position="12"/>
        <end position="36"/>
    </location>
</feature>
<dbReference type="Pfam" id="PF00132">
    <property type="entry name" value="Hexapep"/>
    <property type="match status" value="1"/>
</dbReference>
<gene>
    <name evidence="3" type="ordered locus">Nhal_3250</name>
</gene>
<sequence length="227" mass="24815">MRKMKLSRILVFFTLMLIVVVFATGLTAFSLGLLPLGDFRGVAMFVGWVFFFYVFSILIFRLFQVFCPLPLGEVIEDSRDEFVYHVYLLFYLLVFNPIMFSGLVPIPLMRLFYQALGTRMGANTFSVGIILDPQFVTLGSNTIIGNGALLIPHILEGTRLAHHPIIIGNNVTVGARSVILCDVAIGDGATVAVGAVVTKGCRIGAGETWAGMPAHRIDNVKSEGAQI</sequence>
<comment type="similarity">
    <text evidence="1">Belongs to the transferase hexapeptide repeat family.</text>
</comment>
<evidence type="ECO:0000256" key="2">
    <source>
        <dbReference type="SAM" id="Phobius"/>
    </source>
</evidence>
<dbReference type="KEGG" id="nhl:Nhal_3250"/>
<dbReference type="Gene3D" id="2.160.10.10">
    <property type="entry name" value="Hexapeptide repeat proteins"/>
    <property type="match status" value="1"/>
</dbReference>
<keyword evidence="2" id="KW-0812">Transmembrane</keyword>
<dbReference type="EMBL" id="CP001798">
    <property type="protein sequence ID" value="ADE16298.1"/>
    <property type="molecule type" value="Genomic_DNA"/>
</dbReference>
<evidence type="ECO:0000313" key="4">
    <source>
        <dbReference type="Proteomes" id="UP000001844"/>
    </source>
</evidence>
<keyword evidence="4" id="KW-1185">Reference proteome</keyword>
<dbReference type="InterPro" id="IPR050179">
    <property type="entry name" value="Trans_hexapeptide_repeat"/>
</dbReference>
<dbReference type="InterPro" id="IPR011004">
    <property type="entry name" value="Trimer_LpxA-like_sf"/>
</dbReference>
<dbReference type="PANTHER" id="PTHR43300">
    <property type="entry name" value="ACETYLTRANSFERASE"/>
    <property type="match status" value="1"/>
</dbReference>
<evidence type="ECO:0000313" key="3">
    <source>
        <dbReference type="EMBL" id="ADE16298.1"/>
    </source>
</evidence>
<dbReference type="HOGENOM" id="CLU_1192828_0_0_6"/>
<dbReference type="Proteomes" id="UP000001844">
    <property type="component" value="Chromosome"/>
</dbReference>
<proteinExistence type="inferred from homology"/>
<keyword evidence="2" id="KW-1133">Transmembrane helix</keyword>
<keyword evidence="2" id="KW-0472">Membrane</keyword>
<accession>D5C051</accession>
<feature type="transmembrane region" description="Helical" evidence="2">
    <location>
        <begin position="84"/>
        <end position="104"/>
    </location>
</feature>
<dbReference type="AlphaFoldDB" id="D5C051"/>
<name>D5C051_NITHN</name>
<dbReference type="STRING" id="472759.Nhal_3250"/>